<keyword evidence="2" id="KW-1185">Reference proteome</keyword>
<dbReference type="EMBL" id="JBIAQY010000006">
    <property type="protein sequence ID" value="MFF3570051.1"/>
    <property type="molecule type" value="Genomic_DNA"/>
</dbReference>
<dbReference type="RefSeq" id="WP_040832633.1">
    <property type="nucleotide sequence ID" value="NZ_JBIAQY010000006.1"/>
</dbReference>
<organism evidence="1 2">
    <name type="scientific">Nocardia jiangxiensis</name>
    <dbReference type="NCBI Taxonomy" id="282685"/>
    <lineage>
        <taxon>Bacteria</taxon>
        <taxon>Bacillati</taxon>
        <taxon>Actinomycetota</taxon>
        <taxon>Actinomycetes</taxon>
        <taxon>Mycobacteriales</taxon>
        <taxon>Nocardiaceae</taxon>
        <taxon>Nocardia</taxon>
    </lineage>
</organism>
<comment type="caution">
    <text evidence="1">The sequence shown here is derived from an EMBL/GenBank/DDBJ whole genome shotgun (WGS) entry which is preliminary data.</text>
</comment>
<gene>
    <name evidence="1" type="ORF">ACFYXQ_19930</name>
</gene>
<reference evidence="1 2" key="1">
    <citation type="submission" date="2024-10" db="EMBL/GenBank/DDBJ databases">
        <title>The Natural Products Discovery Center: Release of the First 8490 Sequenced Strains for Exploring Actinobacteria Biosynthetic Diversity.</title>
        <authorList>
            <person name="Kalkreuter E."/>
            <person name="Kautsar S.A."/>
            <person name="Yang D."/>
            <person name="Bader C.D."/>
            <person name="Teijaro C.N."/>
            <person name="Fluegel L."/>
            <person name="Davis C.M."/>
            <person name="Simpson J.R."/>
            <person name="Lauterbach L."/>
            <person name="Steele A.D."/>
            <person name="Gui C."/>
            <person name="Meng S."/>
            <person name="Li G."/>
            <person name="Viehrig K."/>
            <person name="Ye F."/>
            <person name="Su P."/>
            <person name="Kiefer A.F."/>
            <person name="Nichols A."/>
            <person name="Cepeda A.J."/>
            <person name="Yan W."/>
            <person name="Fan B."/>
            <person name="Jiang Y."/>
            <person name="Adhikari A."/>
            <person name="Zheng C.-J."/>
            <person name="Schuster L."/>
            <person name="Cowan T.M."/>
            <person name="Smanski M.J."/>
            <person name="Chevrette M.G."/>
            <person name="De Carvalho L.P.S."/>
            <person name="Shen B."/>
        </authorList>
    </citation>
    <scope>NUCLEOTIDE SEQUENCE [LARGE SCALE GENOMIC DNA]</scope>
    <source>
        <strain evidence="1 2">NPDC002593</strain>
    </source>
</reference>
<accession>A0ABW6S4E5</accession>
<evidence type="ECO:0008006" key="3">
    <source>
        <dbReference type="Google" id="ProtNLM"/>
    </source>
</evidence>
<dbReference type="Proteomes" id="UP001601992">
    <property type="component" value="Unassembled WGS sequence"/>
</dbReference>
<protein>
    <recommendedName>
        <fullName evidence="3">Ornithine cyclodeaminase</fullName>
    </recommendedName>
</protein>
<evidence type="ECO:0000313" key="2">
    <source>
        <dbReference type="Proteomes" id="UP001601992"/>
    </source>
</evidence>
<proteinExistence type="predicted"/>
<dbReference type="InterPro" id="IPR036291">
    <property type="entry name" value="NAD(P)-bd_dom_sf"/>
</dbReference>
<name>A0ABW6S4E5_9NOCA</name>
<evidence type="ECO:0000313" key="1">
    <source>
        <dbReference type="EMBL" id="MFF3570051.1"/>
    </source>
</evidence>
<dbReference type="SUPFAM" id="SSF51735">
    <property type="entry name" value="NAD(P)-binding Rossmann-fold domains"/>
    <property type="match status" value="1"/>
</dbReference>
<sequence>MIPVLTHSDIVALLDRSAVRRAIESAHGHPLPRPCGTDITLFQSVGLGLQDLVTAQLVLDR</sequence>